<feature type="active site" description="Nucleophile" evidence="9">
    <location>
        <position position="32"/>
    </location>
</feature>
<evidence type="ECO:0000256" key="3">
    <source>
        <dbReference type="ARBA" id="ARBA00022448"/>
    </source>
</evidence>
<proteinExistence type="inferred from homology"/>
<dbReference type="Proteomes" id="UP000006078">
    <property type="component" value="Unassembled WGS sequence"/>
</dbReference>
<accession>I7JWM2</accession>
<evidence type="ECO:0000256" key="5">
    <source>
        <dbReference type="ARBA" id="ARBA00023157"/>
    </source>
</evidence>
<keyword evidence="3" id="KW-0813">Transport</keyword>
<evidence type="ECO:0000313" key="14">
    <source>
        <dbReference type="Proteomes" id="UP000006078"/>
    </source>
</evidence>
<evidence type="ECO:0000313" key="12">
    <source>
        <dbReference type="EMBL" id="CCI83951.1"/>
    </source>
</evidence>
<dbReference type="InterPro" id="IPR005746">
    <property type="entry name" value="Thioredoxin"/>
</dbReference>
<dbReference type="PROSITE" id="PS00194">
    <property type="entry name" value="THIOREDOXIN_1"/>
    <property type="match status" value="1"/>
</dbReference>
<dbReference type="GO" id="GO:0005737">
    <property type="term" value="C:cytoplasm"/>
    <property type="evidence" value="ECO:0007669"/>
    <property type="project" value="TreeGrafter"/>
</dbReference>
<gene>
    <name evidence="12" type="primary">trxC</name>
    <name evidence="12" type="ORF">BN46_1226</name>
    <name evidence="13" type="ORF">HMPREF9719_01802</name>
</gene>
<dbReference type="SUPFAM" id="SSF52833">
    <property type="entry name" value="Thioredoxin-like"/>
    <property type="match status" value="1"/>
</dbReference>
<organism evidence="12 15">
    <name type="scientific">Corynebacterium otitidis ATCC 51513</name>
    <dbReference type="NCBI Taxonomy" id="883169"/>
    <lineage>
        <taxon>Bacteria</taxon>
        <taxon>Bacillati</taxon>
        <taxon>Actinomycetota</taxon>
        <taxon>Actinomycetes</taxon>
        <taxon>Mycobacteriales</taxon>
        <taxon>Corynebacteriaceae</taxon>
        <taxon>Corynebacterium</taxon>
    </lineage>
</organism>
<dbReference type="Gene3D" id="3.40.30.10">
    <property type="entry name" value="Glutaredoxin"/>
    <property type="match status" value="1"/>
</dbReference>
<feature type="site" description="Contributes to redox potential value" evidence="9">
    <location>
        <position position="33"/>
    </location>
</feature>
<keyword evidence="5 10" id="KW-1015">Disulfide bond</keyword>
<comment type="function">
    <text evidence="1">Participates in various redox reactions through the reversible oxidation of its active center dithiol to a disulfide and catalyzes dithiol-disulfide exchange reactions.</text>
</comment>
<comment type="caution">
    <text evidence="12">The sequence shown here is derived from an EMBL/GenBank/DDBJ whole genome shotgun (WGS) entry which is preliminary data.</text>
</comment>
<reference evidence="13 14" key="2">
    <citation type="submission" date="2012-08" db="EMBL/GenBank/DDBJ databases">
        <title>The Genome Sequence of Turicella otitidis ATCC 51513.</title>
        <authorList>
            <consortium name="The Broad Institute Genome Sequencing Platform"/>
            <person name="Earl A."/>
            <person name="Ward D."/>
            <person name="Feldgarden M."/>
            <person name="Gevers D."/>
            <person name="Huys G."/>
            <person name="Walker B."/>
            <person name="Young S.K."/>
            <person name="Zeng Q."/>
            <person name="Gargeya S."/>
            <person name="Fitzgerald M."/>
            <person name="Haas B."/>
            <person name="Abouelleil A."/>
            <person name="Alvarado L."/>
            <person name="Arachchi H.M."/>
            <person name="Berlin A.M."/>
            <person name="Chapman S.B."/>
            <person name="Goldberg J."/>
            <person name="Griggs A."/>
            <person name="Gujja S."/>
            <person name="Hansen M."/>
            <person name="Howarth C."/>
            <person name="Imamovic A."/>
            <person name="Larimer J."/>
            <person name="McCowen C."/>
            <person name="Montmayeur A."/>
            <person name="Murphy C."/>
            <person name="Neiman D."/>
            <person name="Pearson M."/>
            <person name="Priest M."/>
            <person name="Roberts A."/>
            <person name="Saif S."/>
            <person name="Shea T."/>
            <person name="Sisk P."/>
            <person name="Sykes S."/>
            <person name="Wortman J."/>
            <person name="Nusbaum C."/>
            <person name="Birren B."/>
        </authorList>
    </citation>
    <scope>NUCLEOTIDE SEQUENCE [LARGE SCALE GENOMIC DNA]</scope>
    <source>
        <strain evidence="13 14">ATCC 51513</strain>
    </source>
</reference>
<dbReference type="PATRIC" id="fig|883169.3.peg.1741"/>
<dbReference type="PRINTS" id="PR00421">
    <property type="entry name" value="THIOREDOXIN"/>
</dbReference>
<feature type="domain" description="Thioredoxin" evidence="11">
    <location>
        <begin position="1"/>
        <end position="106"/>
    </location>
</feature>
<evidence type="ECO:0000256" key="4">
    <source>
        <dbReference type="ARBA" id="ARBA00022982"/>
    </source>
</evidence>
<feature type="active site" description="Nucleophile" evidence="9">
    <location>
        <position position="35"/>
    </location>
</feature>
<dbReference type="RefSeq" id="WP_004601692.1">
    <property type="nucleotide sequence ID" value="NZ_HF541868.1"/>
</dbReference>
<evidence type="ECO:0000256" key="2">
    <source>
        <dbReference type="ARBA" id="ARBA00008987"/>
    </source>
</evidence>
<dbReference type="Pfam" id="PF00085">
    <property type="entry name" value="Thioredoxin"/>
    <property type="match status" value="1"/>
</dbReference>
<dbReference type="NCBIfam" id="TIGR01068">
    <property type="entry name" value="thioredoxin"/>
    <property type="match status" value="1"/>
</dbReference>
<evidence type="ECO:0000256" key="9">
    <source>
        <dbReference type="PIRSR" id="PIRSR000077-1"/>
    </source>
</evidence>
<dbReference type="FunFam" id="3.40.30.10:FF:000001">
    <property type="entry name" value="Thioredoxin"/>
    <property type="match status" value="1"/>
</dbReference>
<dbReference type="GO" id="GO:0015035">
    <property type="term" value="F:protein-disulfide reductase activity"/>
    <property type="evidence" value="ECO:0007669"/>
    <property type="project" value="UniProtKB-UniRule"/>
</dbReference>
<evidence type="ECO:0000256" key="7">
    <source>
        <dbReference type="NCBIfam" id="TIGR01068"/>
    </source>
</evidence>
<reference evidence="12 15" key="1">
    <citation type="journal article" date="2012" name="J. Bacteriol.">
        <title>Draft Genome Sequence of Turicella otitidis ATCC 51513, Isolated from Middle Ear Fluid from a Child with Otitis Media.</title>
        <authorList>
            <person name="Brinkrolf K."/>
            <person name="Schneider J."/>
            <person name="Knecht M."/>
            <person name="Ruckert C."/>
            <person name="Tauch A."/>
        </authorList>
    </citation>
    <scope>NUCLEOTIDE SEQUENCE [LARGE SCALE GENOMIC DNA]</scope>
    <source>
        <strain evidence="12 15">ATCC 51513</strain>
    </source>
</reference>
<comment type="similarity">
    <text evidence="2 8">Belongs to the thioredoxin family.</text>
</comment>
<dbReference type="EMBL" id="AHAE01000084">
    <property type="protein sequence ID" value="EJZ81284.1"/>
    <property type="molecule type" value="Genomic_DNA"/>
</dbReference>
<dbReference type="PROSITE" id="PS51352">
    <property type="entry name" value="THIOREDOXIN_2"/>
    <property type="match status" value="1"/>
</dbReference>
<evidence type="ECO:0000256" key="6">
    <source>
        <dbReference type="ARBA" id="ARBA00023284"/>
    </source>
</evidence>
<dbReference type="CDD" id="cd02947">
    <property type="entry name" value="TRX_family"/>
    <property type="match status" value="1"/>
</dbReference>
<evidence type="ECO:0000256" key="1">
    <source>
        <dbReference type="ARBA" id="ARBA00003318"/>
    </source>
</evidence>
<evidence type="ECO:0000259" key="11">
    <source>
        <dbReference type="PROSITE" id="PS51352"/>
    </source>
</evidence>
<dbReference type="EMBL" id="CAJZ01000180">
    <property type="protein sequence ID" value="CCI83951.1"/>
    <property type="molecule type" value="Genomic_DNA"/>
</dbReference>
<sequence>MASVIEVGQDTFKERVVDSEKPVVVDFWAEWCGPCKKLSPIIEEIAGERDDVTFAKVNVDDQRTLAAMFQVLSIPTVVIFSGGKKVEEFSGLRPKDELNAIIDRSV</sequence>
<dbReference type="InterPro" id="IPR017937">
    <property type="entry name" value="Thioredoxin_CS"/>
</dbReference>
<dbReference type="PANTHER" id="PTHR45663:SF11">
    <property type="entry name" value="GEO12009P1"/>
    <property type="match status" value="1"/>
</dbReference>
<feature type="site" description="Deprotonates C-terminal active site Cys" evidence="9">
    <location>
        <position position="26"/>
    </location>
</feature>
<dbReference type="STRING" id="29321.AAV33_04440"/>
<dbReference type="PANTHER" id="PTHR45663">
    <property type="entry name" value="GEO12009P1"/>
    <property type="match status" value="1"/>
</dbReference>
<evidence type="ECO:0000256" key="10">
    <source>
        <dbReference type="PIRSR" id="PIRSR000077-4"/>
    </source>
</evidence>
<keyword evidence="6 10" id="KW-0676">Redox-active center</keyword>
<keyword evidence="4" id="KW-0249">Electron transport</keyword>
<dbReference type="Proteomes" id="UP000011016">
    <property type="component" value="Unassembled WGS sequence"/>
</dbReference>
<dbReference type="PIRSF" id="PIRSF000077">
    <property type="entry name" value="Thioredoxin"/>
    <property type="match status" value="1"/>
</dbReference>
<feature type="disulfide bond" description="Redox-active" evidence="10">
    <location>
        <begin position="32"/>
        <end position="35"/>
    </location>
</feature>
<evidence type="ECO:0000313" key="15">
    <source>
        <dbReference type="Proteomes" id="UP000011016"/>
    </source>
</evidence>
<evidence type="ECO:0000256" key="8">
    <source>
        <dbReference type="PIRNR" id="PIRNR000077"/>
    </source>
</evidence>
<name>I7JWM2_9CORY</name>
<dbReference type="InterPro" id="IPR013766">
    <property type="entry name" value="Thioredoxin_domain"/>
</dbReference>
<keyword evidence="14" id="KW-1185">Reference proteome</keyword>
<feature type="site" description="Contributes to redox potential value" evidence="9">
    <location>
        <position position="34"/>
    </location>
</feature>
<dbReference type="eggNOG" id="COG3118">
    <property type="taxonomic scope" value="Bacteria"/>
</dbReference>
<dbReference type="OrthoDB" id="9790390at2"/>
<dbReference type="HOGENOM" id="CLU_090389_10_4_11"/>
<dbReference type="AlphaFoldDB" id="I7JWM2"/>
<protein>
    <recommendedName>
        <fullName evidence="7 8">Thioredoxin</fullName>
    </recommendedName>
</protein>
<evidence type="ECO:0000313" key="13">
    <source>
        <dbReference type="EMBL" id="EJZ81284.1"/>
    </source>
</evidence>
<dbReference type="InterPro" id="IPR036249">
    <property type="entry name" value="Thioredoxin-like_sf"/>
</dbReference>